<proteinExistence type="predicted"/>
<name>A0AAV3QA63_LITER</name>
<dbReference type="Proteomes" id="UP001454036">
    <property type="component" value="Unassembled WGS sequence"/>
</dbReference>
<dbReference type="EMBL" id="BAABME010020537">
    <property type="protein sequence ID" value="GAA0160704.1"/>
    <property type="molecule type" value="Genomic_DNA"/>
</dbReference>
<reference evidence="2 3" key="1">
    <citation type="submission" date="2024-01" db="EMBL/GenBank/DDBJ databases">
        <title>The complete chloroplast genome sequence of Lithospermum erythrorhizon: insights into the phylogenetic relationship among Boraginaceae species and the maternal lineages of purple gromwells.</title>
        <authorList>
            <person name="Okada T."/>
            <person name="Watanabe K."/>
        </authorList>
    </citation>
    <scope>NUCLEOTIDE SEQUENCE [LARGE SCALE GENOMIC DNA]</scope>
</reference>
<protein>
    <submittedName>
        <fullName evidence="2">Uncharacterized protein</fullName>
    </submittedName>
</protein>
<evidence type="ECO:0000313" key="3">
    <source>
        <dbReference type="Proteomes" id="UP001454036"/>
    </source>
</evidence>
<evidence type="ECO:0000256" key="1">
    <source>
        <dbReference type="SAM" id="MobiDB-lite"/>
    </source>
</evidence>
<feature type="region of interest" description="Disordered" evidence="1">
    <location>
        <begin position="63"/>
        <end position="87"/>
    </location>
</feature>
<keyword evidence="3" id="KW-1185">Reference proteome</keyword>
<evidence type="ECO:0000313" key="2">
    <source>
        <dbReference type="EMBL" id="GAA0160704.1"/>
    </source>
</evidence>
<gene>
    <name evidence="2" type="ORF">LIER_39089</name>
</gene>
<accession>A0AAV3QA63</accession>
<organism evidence="2 3">
    <name type="scientific">Lithospermum erythrorhizon</name>
    <name type="common">Purple gromwell</name>
    <name type="synonym">Lithospermum officinale var. erythrorhizon</name>
    <dbReference type="NCBI Taxonomy" id="34254"/>
    <lineage>
        <taxon>Eukaryota</taxon>
        <taxon>Viridiplantae</taxon>
        <taxon>Streptophyta</taxon>
        <taxon>Embryophyta</taxon>
        <taxon>Tracheophyta</taxon>
        <taxon>Spermatophyta</taxon>
        <taxon>Magnoliopsida</taxon>
        <taxon>eudicotyledons</taxon>
        <taxon>Gunneridae</taxon>
        <taxon>Pentapetalae</taxon>
        <taxon>asterids</taxon>
        <taxon>lamiids</taxon>
        <taxon>Boraginales</taxon>
        <taxon>Boraginaceae</taxon>
        <taxon>Boraginoideae</taxon>
        <taxon>Lithospermeae</taxon>
        <taxon>Lithospermum</taxon>
    </lineage>
</organism>
<sequence length="146" mass="16250">MPRPALNSGGVGPIGGSSILSRPRPIGVNRAGVTASGTFSFGFAGADFCIYSMYAAGGLRSYSCESNTSRKKRPYMEERATEPEEKAPLTYDHLKEEFIFVALFGKLPEFRNLEQMSKKLTLGRFPEVFIDGISWIDWEGQKYHVK</sequence>
<feature type="compositionally biased region" description="Basic and acidic residues" evidence="1">
    <location>
        <begin position="74"/>
        <end position="87"/>
    </location>
</feature>
<comment type="caution">
    <text evidence="2">The sequence shown here is derived from an EMBL/GenBank/DDBJ whole genome shotgun (WGS) entry which is preliminary data.</text>
</comment>
<dbReference type="AlphaFoldDB" id="A0AAV3QA63"/>